<organism evidence="2 3">
    <name type="scientific">Cuscuta europaea</name>
    <name type="common">European dodder</name>
    <dbReference type="NCBI Taxonomy" id="41803"/>
    <lineage>
        <taxon>Eukaryota</taxon>
        <taxon>Viridiplantae</taxon>
        <taxon>Streptophyta</taxon>
        <taxon>Embryophyta</taxon>
        <taxon>Tracheophyta</taxon>
        <taxon>Spermatophyta</taxon>
        <taxon>Magnoliopsida</taxon>
        <taxon>eudicotyledons</taxon>
        <taxon>Gunneridae</taxon>
        <taxon>Pentapetalae</taxon>
        <taxon>asterids</taxon>
        <taxon>lamiids</taxon>
        <taxon>Solanales</taxon>
        <taxon>Convolvulaceae</taxon>
        <taxon>Cuscuteae</taxon>
        <taxon>Cuscuta</taxon>
        <taxon>Cuscuta subgen. Cuscuta</taxon>
    </lineage>
</organism>
<name>A0A9P0YZB4_CUSEU</name>
<reference evidence="2" key="1">
    <citation type="submission" date="2022-07" db="EMBL/GenBank/DDBJ databases">
        <authorList>
            <person name="Macas J."/>
            <person name="Novak P."/>
            <person name="Neumann P."/>
        </authorList>
    </citation>
    <scope>NUCLEOTIDE SEQUENCE</scope>
</reference>
<evidence type="ECO:0000313" key="3">
    <source>
        <dbReference type="Proteomes" id="UP001152484"/>
    </source>
</evidence>
<dbReference type="Proteomes" id="UP001152484">
    <property type="component" value="Unassembled WGS sequence"/>
</dbReference>
<protein>
    <recommendedName>
        <fullName evidence="1">MULE transposase domain-containing protein</fullName>
    </recommendedName>
</protein>
<evidence type="ECO:0000259" key="1">
    <source>
        <dbReference type="Pfam" id="PF10551"/>
    </source>
</evidence>
<dbReference type="EMBL" id="CAMAPE010000016">
    <property type="protein sequence ID" value="CAH9082808.1"/>
    <property type="molecule type" value="Genomic_DNA"/>
</dbReference>
<dbReference type="Pfam" id="PF10551">
    <property type="entry name" value="MULE"/>
    <property type="match status" value="1"/>
</dbReference>
<keyword evidence="3" id="KW-1185">Reference proteome</keyword>
<dbReference type="PANTHER" id="PTHR31973">
    <property type="entry name" value="POLYPROTEIN, PUTATIVE-RELATED"/>
    <property type="match status" value="1"/>
</dbReference>
<proteinExistence type="predicted"/>
<feature type="domain" description="MULE transposase" evidence="1">
    <location>
        <begin position="17"/>
        <end position="61"/>
    </location>
</feature>
<dbReference type="AlphaFoldDB" id="A0A9P0YZB4"/>
<accession>A0A9P0YZB4</accession>
<evidence type="ECO:0000313" key="2">
    <source>
        <dbReference type="EMBL" id="CAH9082808.1"/>
    </source>
</evidence>
<dbReference type="PANTHER" id="PTHR31973:SF187">
    <property type="entry name" value="MUTATOR TRANSPOSASE MUDRA PROTEIN"/>
    <property type="match status" value="1"/>
</dbReference>
<dbReference type="InterPro" id="IPR018289">
    <property type="entry name" value="MULE_transposase_dom"/>
</dbReference>
<comment type="caution">
    <text evidence="2">The sequence shown here is derived from an EMBL/GenBank/DDBJ whole genome shotgun (WGS) entry which is preliminary data.</text>
</comment>
<gene>
    <name evidence="2" type="ORF">CEURO_LOCUS8413</name>
</gene>
<dbReference type="OrthoDB" id="1300846at2759"/>
<sequence>MCFGPVKRVFLEGCRKVIGLDGCFLKGRLKGEILTAVGRDANNQMYPVAWAVVEIENNSSWS</sequence>